<dbReference type="GeneID" id="11471375"/>
<sequence>MCILLATTDHPDYKLILISNRDEFYERRTHVTCWHQDGVILAPYDISNSENASDASKAELSYGTWLGINRVGHVSVLLNLKEVSEAVNPGAGNRKSRGNVTVAFLRDLSNGNWDKWNNYEKFSEHFAALDDTQSFTLFYGDIKTGDFGLIDSYKRSMNPFSSKQPYVVISNSRVNCEDEGPRWKKVVEGEQLLKELVKGNLNVSKEHLLQKCFELAGTSQFDVNGVIQVTDTSLPEKTIFVPTLKAAGNSSMGVSKIVGEYYGTRTTIVILVDNFNHVTMHEHVIHDSDKDIGLSSAMNPKTKVAYEFDIQ</sequence>
<proteinExistence type="predicted"/>
<dbReference type="OrthoDB" id="191601at2759"/>
<dbReference type="AlphaFoldDB" id="G8JN23"/>
<dbReference type="Pfam" id="PF05742">
    <property type="entry name" value="TANGO2"/>
    <property type="match status" value="1"/>
</dbReference>
<evidence type="ECO:0000313" key="2">
    <source>
        <dbReference type="Proteomes" id="UP000006790"/>
    </source>
</evidence>
<dbReference type="KEGG" id="erc:Ecym_1242"/>
<accession>G8JN23</accession>
<organism evidence="1 2">
    <name type="scientific">Eremothecium cymbalariae (strain CBS 270.75 / DBVPG 7215 / KCTC 17166 / NRRL Y-17582)</name>
    <name type="common">Yeast</name>
    <dbReference type="NCBI Taxonomy" id="931890"/>
    <lineage>
        <taxon>Eukaryota</taxon>
        <taxon>Fungi</taxon>
        <taxon>Dikarya</taxon>
        <taxon>Ascomycota</taxon>
        <taxon>Saccharomycotina</taxon>
        <taxon>Saccharomycetes</taxon>
        <taxon>Saccharomycetales</taxon>
        <taxon>Saccharomycetaceae</taxon>
        <taxon>Eremothecium</taxon>
    </lineage>
</organism>
<keyword evidence="2" id="KW-1185">Reference proteome</keyword>
<dbReference type="PANTHER" id="PTHR17985:SF8">
    <property type="entry name" value="TRANSPORT AND GOLGI ORGANIZATION PROTEIN 2 HOMOLOG"/>
    <property type="match status" value="1"/>
</dbReference>
<name>G8JN23_ERECY</name>
<dbReference type="HOGENOM" id="CLU_047037_0_0_1"/>
<dbReference type="GO" id="GO:0007030">
    <property type="term" value="P:Golgi organization"/>
    <property type="evidence" value="ECO:0007669"/>
    <property type="project" value="TreeGrafter"/>
</dbReference>
<dbReference type="RefSeq" id="XP_003644304.1">
    <property type="nucleotide sequence ID" value="XM_003644256.1"/>
</dbReference>
<dbReference type="PANTHER" id="PTHR17985">
    <property type="entry name" value="SER/THR-RICH PROTEIN T10 IN DGCR REGION"/>
    <property type="match status" value="1"/>
</dbReference>
<dbReference type="GO" id="GO:0005794">
    <property type="term" value="C:Golgi apparatus"/>
    <property type="evidence" value="ECO:0007669"/>
    <property type="project" value="TreeGrafter"/>
</dbReference>
<gene>
    <name evidence="1" type="ordered locus">Ecym_1242</name>
</gene>
<reference evidence="2" key="1">
    <citation type="journal article" date="2012" name="G3 (Bethesda)">
        <title>Pichia sorbitophila, an interspecies yeast hybrid reveals early steps of genome resolution following polyploidization.</title>
        <authorList>
            <person name="Leh Louis V."/>
            <person name="Despons L."/>
            <person name="Friedrich A."/>
            <person name="Martin T."/>
            <person name="Durrens P."/>
            <person name="Casaregola S."/>
            <person name="Neuveglise C."/>
            <person name="Fairhead C."/>
            <person name="Marck C."/>
            <person name="Cruz J.A."/>
            <person name="Straub M.L."/>
            <person name="Kugler V."/>
            <person name="Sacerdot C."/>
            <person name="Uzunov Z."/>
            <person name="Thierry A."/>
            <person name="Weiss S."/>
            <person name="Bleykasten C."/>
            <person name="De Montigny J."/>
            <person name="Jacques N."/>
            <person name="Jung P."/>
            <person name="Lemaire M."/>
            <person name="Mallet S."/>
            <person name="Morel G."/>
            <person name="Richard G.F."/>
            <person name="Sarkar A."/>
            <person name="Savel G."/>
            <person name="Schacherer J."/>
            <person name="Seret M.L."/>
            <person name="Talla E."/>
            <person name="Samson G."/>
            <person name="Jubin C."/>
            <person name="Poulain J."/>
            <person name="Vacherie B."/>
            <person name="Barbe V."/>
            <person name="Pelletier E."/>
            <person name="Sherman D.J."/>
            <person name="Westhof E."/>
            <person name="Weissenbach J."/>
            <person name="Baret P.V."/>
            <person name="Wincker P."/>
            <person name="Gaillardin C."/>
            <person name="Dujon B."/>
            <person name="Souciet J.L."/>
        </authorList>
    </citation>
    <scope>NUCLEOTIDE SEQUENCE [LARGE SCALE GENOMIC DNA]</scope>
    <source>
        <strain evidence="2">CBS 270.75 / DBVPG 7215 / KCTC 17166 / NRRL Y-17582</strain>
    </source>
</reference>
<dbReference type="OMA" id="MCILFAT"/>
<dbReference type="eggNOG" id="KOG2342">
    <property type="taxonomic scope" value="Eukaryota"/>
</dbReference>
<evidence type="ECO:0000313" key="1">
    <source>
        <dbReference type="EMBL" id="AET37487.1"/>
    </source>
</evidence>
<dbReference type="InParanoid" id="G8JN23"/>
<dbReference type="GO" id="GO:0005777">
    <property type="term" value="C:peroxisome"/>
    <property type="evidence" value="ECO:0007669"/>
    <property type="project" value="EnsemblFungi"/>
</dbReference>
<dbReference type="FunCoup" id="G8JN23">
    <property type="interactions" value="378"/>
</dbReference>
<dbReference type="GO" id="GO:0009306">
    <property type="term" value="P:protein secretion"/>
    <property type="evidence" value="ECO:0007669"/>
    <property type="project" value="TreeGrafter"/>
</dbReference>
<dbReference type="EMBL" id="CP002497">
    <property type="protein sequence ID" value="AET37487.1"/>
    <property type="molecule type" value="Genomic_DNA"/>
</dbReference>
<protein>
    <recommendedName>
        <fullName evidence="3">DUF833-domain-containing protein</fullName>
    </recommendedName>
</protein>
<evidence type="ECO:0008006" key="3">
    <source>
        <dbReference type="Google" id="ProtNLM"/>
    </source>
</evidence>
<dbReference type="Proteomes" id="UP000006790">
    <property type="component" value="Chromosome 1"/>
</dbReference>
<dbReference type="InterPro" id="IPR008551">
    <property type="entry name" value="TANGO2"/>
</dbReference>